<organism evidence="1 2">
    <name type="scientific">Catharanthus roseus</name>
    <name type="common">Madagascar periwinkle</name>
    <name type="synonym">Vinca rosea</name>
    <dbReference type="NCBI Taxonomy" id="4058"/>
    <lineage>
        <taxon>Eukaryota</taxon>
        <taxon>Viridiplantae</taxon>
        <taxon>Streptophyta</taxon>
        <taxon>Embryophyta</taxon>
        <taxon>Tracheophyta</taxon>
        <taxon>Spermatophyta</taxon>
        <taxon>Magnoliopsida</taxon>
        <taxon>eudicotyledons</taxon>
        <taxon>Gunneridae</taxon>
        <taxon>Pentapetalae</taxon>
        <taxon>asterids</taxon>
        <taxon>lamiids</taxon>
        <taxon>Gentianales</taxon>
        <taxon>Apocynaceae</taxon>
        <taxon>Rauvolfioideae</taxon>
        <taxon>Vinceae</taxon>
        <taxon>Catharanthinae</taxon>
        <taxon>Catharanthus</taxon>
    </lineage>
</organism>
<keyword evidence="2" id="KW-1185">Reference proteome</keyword>
<reference evidence="2" key="1">
    <citation type="journal article" date="2023" name="Nat. Plants">
        <title>Single-cell RNA sequencing provides a high-resolution roadmap for understanding the multicellular compartmentation of specialized metabolism.</title>
        <authorList>
            <person name="Sun S."/>
            <person name="Shen X."/>
            <person name="Li Y."/>
            <person name="Li Y."/>
            <person name="Wang S."/>
            <person name="Li R."/>
            <person name="Zhang H."/>
            <person name="Shen G."/>
            <person name="Guo B."/>
            <person name="Wei J."/>
            <person name="Xu J."/>
            <person name="St-Pierre B."/>
            <person name="Chen S."/>
            <person name="Sun C."/>
        </authorList>
    </citation>
    <scope>NUCLEOTIDE SEQUENCE [LARGE SCALE GENOMIC DNA]</scope>
</reference>
<accession>A0ACC0C1V9</accession>
<protein>
    <submittedName>
        <fullName evidence="1">Uncharacterized protein</fullName>
    </submittedName>
</protein>
<proteinExistence type="predicted"/>
<evidence type="ECO:0000313" key="2">
    <source>
        <dbReference type="Proteomes" id="UP001060085"/>
    </source>
</evidence>
<sequence>MAAVATSPSPYSSLRPNSSSRVPNFHRISVKIPFCNARWGKTLVCVGCHNPNLDSVVTGSGSKSPTHLPDDHDGQASASSHSAAIDFLTLCHRLKTTKRKGWINHAIKGPESIADHMYRMALMALIAKDIPGVNRERCIKIAIVHDIAEAIVGDITPSDGVPKAEKSRREQAALKEMCEVLGGGMRAEEIKELWEEYENNSSLEANLVKDFDKVEMILQALEYEIEHGKVLDEFFLSTAGKFQTEIGKSWAAEITSRRSARLKNRD</sequence>
<dbReference type="Proteomes" id="UP001060085">
    <property type="component" value="Linkage Group LG02"/>
</dbReference>
<gene>
    <name evidence="1" type="ORF">M9H77_09683</name>
</gene>
<name>A0ACC0C1V9_CATRO</name>
<dbReference type="EMBL" id="CM044702">
    <property type="protein sequence ID" value="KAI5678733.1"/>
    <property type="molecule type" value="Genomic_DNA"/>
</dbReference>
<comment type="caution">
    <text evidence="1">The sequence shown here is derived from an EMBL/GenBank/DDBJ whole genome shotgun (WGS) entry which is preliminary data.</text>
</comment>
<evidence type="ECO:0000313" key="1">
    <source>
        <dbReference type="EMBL" id="KAI5678733.1"/>
    </source>
</evidence>